<comment type="caution">
    <text evidence="7">The sequence shown here is derived from an EMBL/GenBank/DDBJ whole genome shotgun (WGS) entry which is preliminary data.</text>
</comment>
<dbReference type="PROSITE" id="PS51257">
    <property type="entry name" value="PROKAR_LIPOPROTEIN"/>
    <property type="match status" value="1"/>
</dbReference>
<dbReference type="PANTHER" id="PTHR42978:SF3">
    <property type="entry name" value="BLR3078 PROTEIN"/>
    <property type="match status" value="1"/>
</dbReference>
<dbReference type="Pfam" id="PF00753">
    <property type="entry name" value="Lactamase_B"/>
    <property type="match status" value="1"/>
</dbReference>
<dbReference type="InterPro" id="IPR036866">
    <property type="entry name" value="RibonucZ/Hydroxyglut_hydro"/>
</dbReference>
<dbReference type="Proteomes" id="UP001500827">
    <property type="component" value="Unassembled WGS sequence"/>
</dbReference>
<evidence type="ECO:0000259" key="6">
    <source>
        <dbReference type="SMART" id="SM00849"/>
    </source>
</evidence>
<name>A0ABP7LSZ3_9SPHN</name>
<dbReference type="InterPro" id="IPR051013">
    <property type="entry name" value="MBL_superfamily_lactonases"/>
</dbReference>
<protein>
    <submittedName>
        <fullName evidence="7">N-acyl homoserine lactonase family protein</fullName>
    </submittedName>
</protein>
<evidence type="ECO:0000313" key="7">
    <source>
        <dbReference type="EMBL" id="GAA3906828.1"/>
    </source>
</evidence>
<proteinExistence type="inferred from homology"/>
<dbReference type="RefSeq" id="WP_344700188.1">
    <property type="nucleotide sequence ID" value="NZ_BAABBM010000001.1"/>
</dbReference>
<keyword evidence="2" id="KW-0479">Metal-binding</keyword>
<feature type="chain" id="PRO_5046302396" evidence="5">
    <location>
        <begin position="23"/>
        <end position="302"/>
    </location>
</feature>
<comment type="similarity">
    <text evidence="1">Belongs to the metallo-beta-lactamase superfamily.</text>
</comment>
<feature type="signal peptide" evidence="5">
    <location>
        <begin position="1"/>
        <end position="22"/>
    </location>
</feature>
<dbReference type="CDD" id="cd07729">
    <property type="entry name" value="AHL_lactonase_MBL-fold"/>
    <property type="match status" value="1"/>
</dbReference>
<evidence type="ECO:0000256" key="5">
    <source>
        <dbReference type="SAM" id="SignalP"/>
    </source>
</evidence>
<evidence type="ECO:0000256" key="1">
    <source>
        <dbReference type="ARBA" id="ARBA00007749"/>
    </source>
</evidence>
<dbReference type="Gene3D" id="3.60.15.10">
    <property type="entry name" value="Ribonuclease Z/Hydroxyacylglutathione hydrolase-like"/>
    <property type="match status" value="1"/>
</dbReference>
<gene>
    <name evidence="7" type="ORF">GCM10022276_26660</name>
</gene>
<organism evidence="7 8">
    <name type="scientific">Sphingomonas limnosediminicola</name>
    <dbReference type="NCBI Taxonomy" id="940133"/>
    <lineage>
        <taxon>Bacteria</taxon>
        <taxon>Pseudomonadati</taxon>
        <taxon>Pseudomonadota</taxon>
        <taxon>Alphaproteobacteria</taxon>
        <taxon>Sphingomonadales</taxon>
        <taxon>Sphingomonadaceae</taxon>
        <taxon>Sphingomonas</taxon>
    </lineage>
</organism>
<evidence type="ECO:0000313" key="8">
    <source>
        <dbReference type="Proteomes" id="UP001500827"/>
    </source>
</evidence>
<dbReference type="PANTHER" id="PTHR42978">
    <property type="entry name" value="QUORUM-QUENCHING LACTONASE YTNP-RELATED-RELATED"/>
    <property type="match status" value="1"/>
</dbReference>
<dbReference type="SMART" id="SM00849">
    <property type="entry name" value="Lactamase_B"/>
    <property type="match status" value="1"/>
</dbReference>
<sequence length="302" mass="32320">MRRTWLQISACVLALAACQVSSSGNESQNAATADPNNVAQPSGAAVPVSLSRLDCGALHVNEMDKDFAGGAGVYPPGPHDLTDSCYLIRHGDQMMIWDAGFPEFLVGHPMRDPDQTATLDRSLADELKAGGVDPAKVSFVGISHYHGDHTGQAHFFPNATLLIGAQDLAALKAKSDNQFMQMSQKQLAHWLTDGGKIEAVTGDKDVFGDGSLIMLDLPGHTPGHHSLLVKLKSGDVLLTGDLYHGTEARQKRGVPPFNTDKAQTLKSMDKFEALARQTGAKVVIQHERADIPLLPAFPKAAE</sequence>
<evidence type="ECO:0000256" key="3">
    <source>
        <dbReference type="ARBA" id="ARBA00022801"/>
    </source>
</evidence>
<feature type="domain" description="Metallo-beta-lactamase" evidence="6">
    <location>
        <begin position="82"/>
        <end position="286"/>
    </location>
</feature>
<dbReference type="EMBL" id="BAABBM010000001">
    <property type="protein sequence ID" value="GAA3906828.1"/>
    <property type="molecule type" value="Genomic_DNA"/>
</dbReference>
<dbReference type="SUPFAM" id="SSF56281">
    <property type="entry name" value="Metallo-hydrolase/oxidoreductase"/>
    <property type="match status" value="1"/>
</dbReference>
<evidence type="ECO:0000256" key="2">
    <source>
        <dbReference type="ARBA" id="ARBA00022723"/>
    </source>
</evidence>
<keyword evidence="8" id="KW-1185">Reference proteome</keyword>
<evidence type="ECO:0000256" key="4">
    <source>
        <dbReference type="ARBA" id="ARBA00022833"/>
    </source>
</evidence>
<keyword evidence="4" id="KW-0862">Zinc</keyword>
<reference evidence="8" key="1">
    <citation type="journal article" date="2019" name="Int. J. Syst. Evol. Microbiol.">
        <title>The Global Catalogue of Microorganisms (GCM) 10K type strain sequencing project: providing services to taxonomists for standard genome sequencing and annotation.</title>
        <authorList>
            <consortium name="The Broad Institute Genomics Platform"/>
            <consortium name="The Broad Institute Genome Sequencing Center for Infectious Disease"/>
            <person name="Wu L."/>
            <person name="Ma J."/>
        </authorList>
    </citation>
    <scope>NUCLEOTIDE SEQUENCE [LARGE SCALE GENOMIC DNA]</scope>
    <source>
        <strain evidence="8">JCM 17543</strain>
    </source>
</reference>
<accession>A0ABP7LSZ3</accession>
<keyword evidence="5" id="KW-0732">Signal</keyword>
<keyword evidence="3" id="KW-0378">Hydrolase</keyword>
<dbReference type="InterPro" id="IPR001279">
    <property type="entry name" value="Metallo-B-lactamas"/>
</dbReference>